<keyword evidence="1" id="KW-0472">Membrane</keyword>
<dbReference type="AlphaFoldDB" id="A0A150GQ68"/>
<dbReference type="OrthoDB" id="2126698at2759"/>
<proteinExistence type="predicted"/>
<keyword evidence="1" id="KW-0812">Transmembrane</keyword>
<name>A0A150GQ68_GONPE</name>
<feature type="transmembrane region" description="Helical" evidence="1">
    <location>
        <begin position="36"/>
        <end position="56"/>
    </location>
</feature>
<dbReference type="STRING" id="33097.A0A150GQ68"/>
<keyword evidence="3" id="KW-1185">Reference proteome</keyword>
<gene>
    <name evidence="2" type="ORF">GPECTOR_11g75</name>
</gene>
<dbReference type="Proteomes" id="UP000075714">
    <property type="component" value="Unassembled WGS sequence"/>
</dbReference>
<keyword evidence="1" id="KW-1133">Transmembrane helix</keyword>
<protein>
    <recommendedName>
        <fullName evidence="4">Protein DETOXIFICATION</fullName>
    </recommendedName>
</protein>
<evidence type="ECO:0008006" key="4">
    <source>
        <dbReference type="Google" id="ProtNLM"/>
    </source>
</evidence>
<evidence type="ECO:0000313" key="2">
    <source>
        <dbReference type="EMBL" id="KXZ51951.1"/>
    </source>
</evidence>
<dbReference type="EMBL" id="LSYV01000012">
    <property type="protein sequence ID" value="KXZ51951.1"/>
    <property type="molecule type" value="Genomic_DNA"/>
</dbReference>
<evidence type="ECO:0000256" key="1">
    <source>
        <dbReference type="SAM" id="Phobius"/>
    </source>
</evidence>
<feature type="transmembrane region" description="Helical" evidence="1">
    <location>
        <begin position="68"/>
        <end position="89"/>
    </location>
</feature>
<accession>A0A150GQ68</accession>
<comment type="caution">
    <text evidence="2">The sequence shown here is derived from an EMBL/GenBank/DDBJ whole genome shotgun (WGS) entry which is preliminary data.</text>
</comment>
<organism evidence="2 3">
    <name type="scientific">Gonium pectorale</name>
    <name type="common">Green alga</name>
    <dbReference type="NCBI Taxonomy" id="33097"/>
    <lineage>
        <taxon>Eukaryota</taxon>
        <taxon>Viridiplantae</taxon>
        <taxon>Chlorophyta</taxon>
        <taxon>core chlorophytes</taxon>
        <taxon>Chlorophyceae</taxon>
        <taxon>CS clade</taxon>
        <taxon>Chlamydomonadales</taxon>
        <taxon>Volvocaceae</taxon>
        <taxon>Gonium</taxon>
    </lineage>
</organism>
<dbReference type="PANTHER" id="PTHR11206">
    <property type="entry name" value="MULTIDRUG RESISTANCE PROTEIN"/>
    <property type="match status" value="1"/>
</dbReference>
<sequence length="103" mass="11146">MLHPLMRVVAAVSLFDGVQTILTGVVEGAGKQFHGSYTNLLVFYGFAVPLALWLAFRRGLGVLGMWSGMLCGSVLQAAAYGAICALIRWDREAARVARLHARL</sequence>
<evidence type="ECO:0000313" key="3">
    <source>
        <dbReference type="Proteomes" id="UP000075714"/>
    </source>
</evidence>
<reference evidence="3" key="1">
    <citation type="journal article" date="2016" name="Nat. Commun.">
        <title>The Gonium pectorale genome demonstrates co-option of cell cycle regulation during the evolution of multicellularity.</title>
        <authorList>
            <person name="Hanschen E.R."/>
            <person name="Marriage T.N."/>
            <person name="Ferris P.J."/>
            <person name="Hamaji T."/>
            <person name="Toyoda A."/>
            <person name="Fujiyama A."/>
            <person name="Neme R."/>
            <person name="Noguchi H."/>
            <person name="Minakuchi Y."/>
            <person name="Suzuki M."/>
            <person name="Kawai-Toyooka H."/>
            <person name="Smith D.R."/>
            <person name="Sparks H."/>
            <person name="Anderson J."/>
            <person name="Bakaric R."/>
            <person name="Luria V."/>
            <person name="Karger A."/>
            <person name="Kirschner M.W."/>
            <person name="Durand P.M."/>
            <person name="Michod R.E."/>
            <person name="Nozaki H."/>
            <person name="Olson B.J."/>
        </authorList>
    </citation>
    <scope>NUCLEOTIDE SEQUENCE [LARGE SCALE GENOMIC DNA]</scope>
    <source>
        <strain evidence="3">NIES-2863</strain>
    </source>
</reference>